<sequence length="116" mass="12635">MPRKGADRQARRSFASSVFDDLIELGWGSEGCQPVAGIVPPAGFAFHGPRRSAPSLPCHNSIGHRPVFGQSLPLHHQPCPNRREGTVFDWGVSAKDCLDRAGEESINRGCGFFAHR</sequence>
<accession>A0A367ZMS2</accession>
<dbReference type="Proteomes" id="UP000252355">
    <property type="component" value="Unassembled WGS sequence"/>
</dbReference>
<name>A0A367ZMS2_9BACT</name>
<dbReference type="EMBL" id="QOQW01000014">
    <property type="protein sequence ID" value="RCK79326.1"/>
    <property type="molecule type" value="Genomic_DNA"/>
</dbReference>
<protein>
    <submittedName>
        <fullName evidence="1">Uncharacterized protein</fullName>
    </submittedName>
</protein>
<evidence type="ECO:0000313" key="2">
    <source>
        <dbReference type="Proteomes" id="UP000252355"/>
    </source>
</evidence>
<gene>
    <name evidence="1" type="ORF">OZSIB_0197</name>
</gene>
<evidence type="ECO:0000313" key="1">
    <source>
        <dbReference type="EMBL" id="RCK79326.1"/>
    </source>
</evidence>
<organism evidence="1 2">
    <name type="scientific">Candidatus Ozemobacter sibiricus</name>
    <dbReference type="NCBI Taxonomy" id="2268124"/>
    <lineage>
        <taxon>Bacteria</taxon>
        <taxon>Candidatus Ozemobacteria</taxon>
        <taxon>Candidatus Ozemobacterales</taxon>
        <taxon>Candidatus Ozemobacteraceae</taxon>
        <taxon>Candidatus Ozemobacter</taxon>
    </lineage>
</organism>
<reference evidence="1 2" key="1">
    <citation type="submission" date="2018-05" db="EMBL/GenBank/DDBJ databases">
        <title>A metagenomic window into the 2 km-deep terrestrial subsurface aquifer revealed taxonomically and functionally diverse microbial community comprising novel uncultured bacterial lineages.</title>
        <authorList>
            <person name="Kadnikov V.V."/>
            <person name="Mardanov A.V."/>
            <person name="Beletsky A.V."/>
            <person name="Banks D."/>
            <person name="Pimenov N.V."/>
            <person name="Frank Y.A."/>
            <person name="Karnachuk O.V."/>
            <person name="Ravin N.V."/>
        </authorList>
    </citation>
    <scope>NUCLEOTIDE SEQUENCE [LARGE SCALE GENOMIC DNA]</scope>
    <source>
        <strain evidence="1">BY5</strain>
    </source>
</reference>
<comment type="caution">
    <text evidence="1">The sequence shown here is derived from an EMBL/GenBank/DDBJ whole genome shotgun (WGS) entry which is preliminary data.</text>
</comment>
<proteinExistence type="predicted"/>
<dbReference type="AlphaFoldDB" id="A0A367ZMS2"/>